<evidence type="ECO:0000313" key="1">
    <source>
        <dbReference type="EMBL" id="MBA0633163.1"/>
    </source>
</evidence>
<proteinExistence type="predicted"/>
<dbReference type="Proteomes" id="UP000593561">
    <property type="component" value="Unassembled WGS sequence"/>
</dbReference>
<organism evidence="1 2">
    <name type="scientific">Gossypium davidsonii</name>
    <name type="common">Davidson's cotton</name>
    <name type="synonym">Gossypium klotzschianum subsp. davidsonii</name>
    <dbReference type="NCBI Taxonomy" id="34287"/>
    <lineage>
        <taxon>Eukaryota</taxon>
        <taxon>Viridiplantae</taxon>
        <taxon>Streptophyta</taxon>
        <taxon>Embryophyta</taxon>
        <taxon>Tracheophyta</taxon>
        <taxon>Spermatophyta</taxon>
        <taxon>Magnoliopsida</taxon>
        <taxon>eudicotyledons</taxon>
        <taxon>Gunneridae</taxon>
        <taxon>Pentapetalae</taxon>
        <taxon>rosids</taxon>
        <taxon>malvids</taxon>
        <taxon>Malvales</taxon>
        <taxon>Malvaceae</taxon>
        <taxon>Malvoideae</taxon>
        <taxon>Gossypium</taxon>
    </lineage>
</organism>
<protein>
    <submittedName>
        <fullName evidence="1">Uncharacterized protein</fullName>
    </submittedName>
</protein>
<name>A0A7J8T4Q1_GOSDV</name>
<feature type="non-terminal residue" evidence="1">
    <location>
        <position position="45"/>
    </location>
</feature>
<comment type="caution">
    <text evidence="1">The sequence shown here is derived from an EMBL/GenBank/DDBJ whole genome shotgun (WGS) entry which is preliminary data.</text>
</comment>
<gene>
    <name evidence="1" type="ORF">Godav_001803</name>
</gene>
<dbReference type="EMBL" id="JABFAC010000013">
    <property type="protein sequence ID" value="MBA0633163.1"/>
    <property type="molecule type" value="Genomic_DNA"/>
</dbReference>
<keyword evidence="2" id="KW-1185">Reference proteome</keyword>
<evidence type="ECO:0000313" key="2">
    <source>
        <dbReference type="Proteomes" id="UP000593561"/>
    </source>
</evidence>
<accession>A0A7J8T4Q1</accession>
<sequence length="45" mass="5112">MSNTLNFTRILTSWASSFMLFPTRQNTSTPANSSMPLLPSHHKFL</sequence>
<reference evidence="1 2" key="1">
    <citation type="journal article" date="2019" name="Genome Biol. Evol.">
        <title>Insights into the evolution of the New World diploid cottons (Gossypium, subgenus Houzingenia) based on genome sequencing.</title>
        <authorList>
            <person name="Grover C.E."/>
            <person name="Arick M.A. 2nd"/>
            <person name="Thrash A."/>
            <person name="Conover J.L."/>
            <person name="Sanders W.S."/>
            <person name="Peterson D.G."/>
            <person name="Frelichowski J.E."/>
            <person name="Scheffler J.A."/>
            <person name="Scheffler B.E."/>
            <person name="Wendel J.F."/>
        </authorList>
    </citation>
    <scope>NUCLEOTIDE SEQUENCE [LARGE SCALE GENOMIC DNA]</scope>
    <source>
        <strain evidence="1">27</strain>
        <tissue evidence="1">Leaf</tissue>
    </source>
</reference>
<dbReference type="AlphaFoldDB" id="A0A7J8T4Q1"/>